<comment type="caution">
    <text evidence="2">The sequence shown here is derived from an EMBL/GenBank/DDBJ whole genome shotgun (WGS) entry which is preliminary data.</text>
</comment>
<sequence length="247" mass="27794">MIDYKKYEFSTREKTLFWAALATASVILSMLCYGSPVFAFVPLLFHKKIKAYIQELLVSRRESRFLEEFKDFLFMLSTSVGAGRGITEGISESINGICDIYGKESLLYPELKQMERRLTAGKEDEILVLDDLGKRTGYQDVKDFVIICSICRSTGANMILALNKAASVIIDKMTIENEIRGIVKRKEKEGLLIFSMPGIVLAFLNLMAGEYIEPLYSTIAGRVLMTVVIAADAAIYGMIRKIVRVRI</sequence>
<accession>A0A6A8M8Z8</accession>
<evidence type="ECO:0000313" key="2">
    <source>
        <dbReference type="EMBL" id="MST68294.1"/>
    </source>
</evidence>
<evidence type="ECO:0000256" key="1">
    <source>
        <dbReference type="SAM" id="Phobius"/>
    </source>
</evidence>
<dbReference type="AlphaFoldDB" id="A0A6A8M8Z8"/>
<proteinExistence type="predicted"/>
<feature type="transmembrane region" description="Helical" evidence="1">
    <location>
        <begin position="190"/>
        <end position="207"/>
    </location>
</feature>
<name>A0A6A8M8Z8_9FIRM</name>
<reference evidence="2" key="1">
    <citation type="submission" date="2019-09" db="EMBL/GenBank/DDBJ databases">
        <title>In-depth cultivation of the pig gut microbiome towards novel bacterial diversity and tailored functional studies.</title>
        <authorList>
            <person name="Wylensek D."/>
            <person name="Hitch T.C.A."/>
            <person name="Clavel T."/>
        </authorList>
    </citation>
    <scope>NUCLEOTIDE SEQUENCE</scope>
    <source>
        <strain evidence="2">RF-744-FAT-WT-3</strain>
    </source>
</reference>
<feature type="transmembrane region" description="Helical" evidence="1">
    <location>
        <begin position="219"/>
        <end position="239"/>
    </location>
</feature>
<feature type="transmembrane region" description="Helical" evidence="1">
    <location>
        <begin position="16"/>
        <end position="45"/>
    </location>
</feature>
<gene>
    <name evidence="2" type="ORF">FYJ66_01545</name>
</gene>
<keyword evidence="1" id="KW-0812">Transmembrane</keyword>
<protein>
    <recommendedName>
        <fullName evidence="3">Type II secretion system protein GspF domain-containing protein</fullName>
    </recommendedName>
</protein>
<organism evidence="2">
    <name type="scientific">Baileyella intestinalis</name>
    <dbReference type="NCBI Taxonomy" id="2606709"/>
    <lineage>
        <taxon>Bacteria</taxon>
        <taxon>Bacillati</taxon>
        <taxon>Bacillota</taxon>
        <taxon>Clostridia</taxon>
        <taxon>Peptostreptococcales</taxon>
        <taxon>Anaerovoracaceae</taxon>
        <taxon>Baileyella</taxon>
    </lineage>
</organism>
<dbReference type="RefSeq" id="WP_154571761.1">
    <property type="nucleotide sequence ID" value="NZ_VUNB01000001.1"/>
</dbReference>
<evidence type="ECO:0008006" key="3">
    <source>
        <dbReference type="Google" id="ProtNLM"/>
    </source>
</evidence>
<dbReference type="EMBL" id="VUNB01000001">
    <property type="protein sequence ID" value="MST68294.1"/>
    <property type="molecule type" value="Genomic_DNA"/>
</dbReference>
<keyword evidence="1" id="KW-1133">Transmembrane helix</keyword>
<keyword evidence="1" id="KW-0472">Membrane</keyword>